<name>A0A7W3LXA6_ACTNM</name>
<feature type="compositionally biased region" description="Pro residues" evidence="1">
    <location>
        <begin position="1495"/>
        <end position="1505"/>
    </location>
</feature>
<comment type="caution">
    <text evidence="2">The sequence shown here is derived from an EMBL/GenBank/DDBJ whole genome shotgun (WGS) entry which is preliminary data.</text>
</comment>
<accession>A0A7W3LXA6</accession>
<dbReference type="SUPFAM" id="SSF82171">
    <property type="entry name" value="DPP6 N-terminal domain-like"/>
    <property type="match status" value="1"/>
</dbReference>
<feature type="region of interest" description="Disordered" evidence="1">
    <location>
        <begin position="1484"/>
        <end position="1505"/>
    </location>
</feature>
<dbReference type="PANTHER" id="PTHR19959">
    <property type="entry name" value="KINESIN LIGHT CHAIN"/>
    <property type="match status" value="1"/>
</dbReference>
<dbReference type="PANTHER" id="PTHR19959:SF119">
    <property type="entry name" value="FUNGAL LIPASE-LIKE DOMAIN-CONTAINING PROTEIN"/>
    <property type="match status" value="1"/>
</dbReference>
<evidence type="ECO:0000313" key="3">
    <source>
        <dbReference type="Proteomes" id="UP000572680"/>
    </source>
</evidence>
<sequence length="1596" mass="174370">MNTQHVTATGGFAYGVIGADIHVFGDGSPLYVLENWRPPPETDAEWLREQPSRMLNARFAVVEFTGRGQELAEVRSWCTSGPLRAARWLHAPGGQGKSRLADELARQVSALGWKVAIATEGRGSVLPPPGSQDLRTAGSAGLLLLIDYADRWPFTTLTWLFSNALLHQPDMPTRVLLLGRSVDPWPALRASLANQQVSASTQALAPLDDSNDGQRAQMFRAACDGFADRYGITPPDQRVDLDDPGFGLTLTVHMAALVAVDALATGRTAAQDVAGLTVYLLDREHLGWARLHQGGGPERINTPPPVMNRAVFVACLAGAQPKETGSELLESLHLGHPSASVLVDHAVCYPPPEAGTVLEPLYPDRLAEDFVALTMPGHSADYPAQPWSSDTAAAAIRHGARPGRPVIALAVAAARWPHVGRECLYPLLAADPGVAVAAGGAALAALAELADIPPEVLEDVASRIPVPVPPDMATGQATVQIRLLEHRLARTDDPAAHARLYVDHGNDLRTLGRYEEALAAAEQGVELFEDLAAADARRYDADVGRALTNLANRLSEVGRQDEAVAAQERVLAIFRRLARDLPEDHEFDLATALANHSNHLDRAGRLSMAYQANREALAIYRRLALRNPRYRQNLAITLTNVGALTLLGPEDASDAVSEAVAIWRQLSQTDPETCQDGLAAALAHLHTHLSAADRHDEAISAIGESVTIYKGLAQAHPTAYLDLLAVALDLLRSSLTEAGRHDEAVAAAAEAVAVWRQLVKKAPETYQPSLLGALRRQNDALRAAGLPPDPEVDASSKKISLKDLTRHQPAITLHPRGWDPTTSAQKPSPPPQFDALATRLAKAKDWPSYWELVCSVPIADAIRLARRIPRRRWSPSDDGDRELMARLAATNVRRTETLVNRAAHAATIRLPTRLFLHEDYSAFAHGRAALVVATVERDQREAIHCFDIGHGRLVTLHRGEEADCSSIACLGPTEVVTFRAHGKSKIHHEFVRHTARGTSVLARGTRLAGAHVVSTATGCVVGLRLVPCALVYDERYEARDVDLAAWGLLRGDLLTVTPSGDRLVISDGGRLIAADAELRTLLAAATVPSELGEVVSMTFADEDLLLVSGRRGGLALWELNGTRPLLRIQRDTPVLRNLFAVPAWGIVGGKAHSQDHIHFFDSSTLVPATVPASVRPNPQFLKTFLSSPDGRFVAFSGYLDHRRSLEWSNELHDLHHLGAILQRPLGRIGPRELARLAAIPNDDARLYELCMLAHDVASRHVRKVLPGAPSSRTSDATMTAGSSDLPHRSERHISASFESVVSRVNRYRRWRNRNAVLGRGVLADAGPLWRAGMSLGGTSVEALHALAWLHWCRYRATRGEDLINDFQAALLLFARVGQHEPNLVPEELRPILERGVTVDHQFIGPEHWGRVGVHLLRQAETTLNAELLDQAVEIFEGTVAVYPPDHRFWPGDMRNLRYALRLRYSARRDPADRHRSIEVNRALRRGRSPNEPLGPAAPPIPPPPKVSRLHPLRDLEQRLQRVTELHDFGQHEVAEDEARDLLTDLDDRLGPNNSMSIRTCRLLASILTALGETDEAQRVERLTRERARNNPSSGSR</sequence>
<evidence type="ECO:0000256" key="1">
    <source>
        <dbReference type="SAM" id="MobiDB-lite"/>
    </source>
</evidence>
<proteinExistence type="predicted"/>
<evidence type="ECO:0000313" key="2">
    <source>
        <dbReference type="EMBL" id="MBA8956030.1"/>
    </source>
</evidence>
<dbReference type="Proteomes" id="UP000572680">
    <property type="component" value="Unassembled WGS sequence"/>
</dbReference>
<dbReference type="RefSeq" id="WP_182847984.1">
    <property type="nucleotide sequence ID" value="NZ_BAAALP010000136.1"/>
</dbReference>
<organism evidence="2 3">
    <name type="scientific">Actinomadura namibiensis</name>
    <dbReference type="NCBI Taxonomy" id="182080"/>
    <lineage>
        <taxon>Bacteria</taxon>
        <taxon>Bacillati</taxon>
        <taxon>Actinomycetota</taxon>
        <taxon>Actinomycetes</taxon>
        <taxon>Streptosporangiales</taxon>
        <taxon>Thermomonosporaceae</taxon>
        <taxon>Actinomadura</taxon>
    </lineage>
</organism>
<gene>
    <name evidence="2" type="ORF">HNR61_007712</name>
</gene>
<dbReference type="InterPro" id="IPR011990">
    <property type="entry name" value="TPR-like_helical_dom_sf"/>
</dbReference>
<dbReference type="Pfam" id="PF13374">
    <property type="entry name" value="TPR_10"/>
    <property type="match status" value="1"/>
</dbReference>
<feature type="region of interest" description="Disordered" evidence="1">
    <location>
        <begin position="1266"/>
        <end position="1287"/>
    </location>
</feature>
<dbReference type="SUPFAM" id="SSF48452">
    <property type="entry name" value="TPR-like"/>
    <property type="match status" value="1"/>
</dbReference>
<dbReference type="Gene3D" id="1.25.40.10">
    <property type="entry name" value="Tetratricopeptide repeat domain"/>
    <property type="match status" value="2"/>
</dbReference>
<dbReference type="EMBL" id="JACJIA010000014">
    <property type="protein sequence ID" value="MBA8956030.1"/>
    <property type="molecule type" value="Genomic_DNA"/>
</dbReference>
<feature type="region of interest" description="Disordered" evidence="1">
    <location>
        <begin position="810"/>
        <end position="832"/>
    </location>
</feature>
<reference evidence="2 3" key="1">
    <citation type="submission" date="2020-08" db="EMBL/GenBank/DDBJ databases">
        <title>Genomic Encyclopedia of Type Strains, Phase IV (KMG-IV): sequencing the most valuable type-strain genomes for metagenomic binning, comparative biology and taxonomic classification.</title>
        <authorList>
            <person name="Goeker M."/>
        </authorList>
    </citation>
    <scope>NUCLEOTIDE SEQUENCE [LARGE SCALE GENOMIC DNA]</scope>
    <source>
        <strain evidence="2 3">DSM 44197</strain>
    </source>
</reference>
<protein>
    <submittedName>
        <fullName evidence="2">Tetratricopeptide (TPR) repeat protein</fullName>
    </submittedName>
</protein>
<feature type="compositionally biased region" description="Polar residues" evidence="1">
    <location>
        <begin position="1270"/>
        <end position="1282"/>
    </location>
</feature>
<keyword evidence="3" id="KW-1185">Reference proteome</keyword>